<evidence type="ECO:0000256" key="3">
    <source>
        <dbReference type="ARBA" id="ARBA00022989"/>
    </source>
</evidence>
<dbReference type="InterPro" id="IPR027359">
    <property type="entry name" value="Volt_channel_dom_sf"/>
</dbReference>
<protein>
    <recommendedName>
        <fullName evidence="9">Preprotein translocase subunit SecA</fullName>
    </recommendedName>
</protein>
<feature type="region of interest" description="Disordered" evidence="5">
    <location>
        <begin position="338"/>
        <end position="366"/>
    </location>
</feature>
<comment type="subcellular location">
    <subcellularLocation>
        <location evidence="1">Membrane</location>
        <topology evidence="1">Multi-pass membrane protein</topology>
    </subcellularLocation>
</comment>
<evidence type="ECO:0000256" key="5">
    <source>
        <dbReference type="SAM" id="MobiDB-lite"/>
    </source>
</evidence>
<organism evidence="7 8">
    <name type="scientific">Salinicola rhizosphaerae</name>
    <dbReference type="NCBI Taxonomy" id="1443141"/>
    <lineage>
        <taxon>Bacteria</taxon>
        <taxon>Pseudomonadati</taxon>
        <taxon>Pseudomonadota</taxon>
        <taxon>Gammaproteobacteria</taxon>
        <taxon>Oceanospirillales</taxon>
        <taxon>Halomonadaceae</taxon>
        <taxon>Salinicola</taxon>
    </lineage>
</organism>
<name>A0ABQ3ECW7_9GAMM</name>
<feature type="transmembrane region" description="Helical" evidence="6">
    <location>
        <begin position="20"/>
        <end position="39"/>
    </location>
</feature>
<comment type="caution">
    <text evidence="7">The sequence shown here is derived from an EMBL/GenBank/DDBJ whole genome shotgun (WGS) entry which is preliminary data.</text>
</comment>
<dbReference type="Gene3D" id="1.20.120.350">
    <property type="entry name" value="Voltage-gated potassium channels. Chain C"/>
    <property type="match status" value="1"/>
</dbReference>
<evidence type="ECO:0000313" key="7">
    <source>
        <dbReference type="EMBL" id="GHB32385.1"/>
    </source>
</evidence>
<evidence type="ECO:0008006" key="9">
    <source>
        <dbReference type="Google" id="ProtNLM"/>
    </source>
</evidence>
<sequence length="366" mass="41721">MSAPSTRTPIPNRAGERLLVAWDVAIVVLVAINLGLLLFDSLYLIPPLNSAFHAIAPDLHDLYDRTIRANFFEIDLCFVGIFMLDVLLGWIIAIVQRRYVRWFFYPFVHWYDVLGCIPLAGFRWLRVLRVISLMIRLQRLGVIDVTHWWLYRFYRTYYGVLMEELSDRVAVKLLSDLQDEVRHSDHLTQRISQEVIQPRKQALVDEVAARLERTIDKSYAENHQQVHRYVAALVSRTLEENAELKRLRRLPMGDSVAESLERSFSNIASRVVHEAIDGLRSPQFHSLLADLVGSGIDAWLRVDKTTDKVTQQVLIDMLGLLKEQVAVQRWKSELDTAHGTAAGVDSQKTPVSAGEPGTGSTTKAPR</sequence>
<evidence type="ECO:0000256" key="1">
    <source>
        <dbReference type="ARBA" id="ARBA00004141"/>
    </source>
</evidence>
<proteinExistence type="predicted"/>
<feature type="transmembrane region" description="Helical" evidence="6">
    <location>
        <begin position="107"/>
        <end position="125"/>
    </location>
</feature>
<evidence type="ECO:0000256" key="6">
    <source>
        <dbReference type="SAM" id="Phobius"/>
    </source>
</evidence>
<keyword evidence="8" id="KW-1185">Reference proteome</keyword>
<evidence type="ECO:0000256" key="2">
    <source>
        <dbReference type="ARBA" id="ARBA00022692"/>
    </source>
</evidence>
<dbReference type="RefSeq" id="WP_229809183.1">
    <property type="nucleotide sequence ID" value="NZ_BMZI01000008.1"/>
</dbReference>
<dbReference type="Proteomes" id="UP000646745">
    <property type="component" value="Unassembled WGS sequence"/>
</dbReference>
<gene>
    <name evidence="7" type="ORF">GCM10009038_33980</name>
</gene>
<reference evidence="8" key="1">
    <citation type="journal article" date="2019" name="Int. J. Syst. Evol. Microbiol.">
        <title>The Global Catalogue of Microorganisms (GCM) 10K type strain sequencing project: providing services to taxonomists for standard genome sequencing and annotation.</title>
        <authorList>
            <consortium name="The Broad Institute Genomics Platform"/>
            <consortium name="The Broad Institute Genome Sequencing Center for Infectious Disease"/>
            <person name="Wu L."/>
            <person name="Ma J."/>
        </authorList>
    </citation>
    <scope>NUCLEOTIDE SEQUENCE [LARGE SCALE GENOMIC DNA]</scope>
    <source>
        <strain evidence="8">KCTC 32998</strain>
    </source>
</reference>
<evidence type="ECO:0000313" key="8">
    <source>
        <dbReference type="Proteomes" id="UP000646745"/>
    </source>
</evidence>
<keyword evidence="4 6" id="KW-0472">Membrane</keyword>
<dbReference type="SUPFAM" id="SSF81324">
    <property type="entry name" value="Voltage-gated potassium channels"/>
    <property type="match status" value="1"/>
</dbReference>
<keyword evidence="3 6" id="KW-1133">Transmembrane helix</keyword>
<dbReference type="EMBL" id="BMZI01000008">
    <property type="protein sequence ID" value="GHB32385.1"/>
    <property type="molecule type" value="Genomic_DNA"/>
</dbReference>
<feature type="transmembrane region" description="Helical" evidence="6">
    <location>
        <begin position="74"/>
        <end position="95"/>
    </location>
</feature>
<keyword evidence="2 6" id="KW-0812">Transmembrane</keyword>
<evidence type="ECO:0000256" key="4">
    <source>
        <dbReference type="ARBA" id="ARBA00023136"/>
    </source>
</evidence>
<accession>A0ABQ3ECW7</accession>